<evidence type="ECO:0000256" key="7">
    <source>
        <dbReference type="ARBA" id="ARBA00022958"/>
    </source>
</evidence>
<keyword evidence="13" id="KW-1185">Reference proteome</keyword>
<keyword evidence="1 11" id="KW-0813">Transport</keyword>
<dbReference type="NCBIfam" id="TIGR00681">
    <property type="entry name" value="kdpC"/>
    <property type="match status" value="1"/>
</dbReference>
<dbReference type="PANTHER" id="PTHR30042">
    <property type="entry name" value="POTASSIUM-TRANSPORTING ATPASE C CHAIN"/>
    <property type="match status" value="1"/>
</dbReference>
<keyword evidence="10 11" id="KW-0472">Membrane</keyword>
<dbReference type="InterPro" id="IPR003820">
    <property type="entry name" value="KdpC"/>
</dbReference>
<comment type="function">
    <text evidence="11">Part of the high-affinity ATP-driven potassium transport (or Kdp) system, which catalyzes the hydrolysis of ATP coupled with the electrogenic transport of potassium into the cytoplasm. This subunit acts as a catalytic chaperone that increases the ATP-binding affinity of the ATP-hydrolyzing subunit KdpB by the formation of a transient KdpB/KdpC/ATP ternary complex.</text>
</comment>
<dbReference type="GO" id="GO:0005886">
    <property type="term" value="C:plasma membrane"/>
    <property type="evidence" value="ECO:0007669"/>
    <property type="project" value="UniProtKB-SubCell"/>
</dbReference>
<evidence type="ECO:0000256" key="1">
    <source>
        <dbReference type="ARBA" id="ARBA00022448"/>
    </source>
</evidence>
<dbReference type="PANTHER" id="PTHR30042:SF2">
    <property type="entry name" value="POTASSIUM-TRANSPORTING ATPASE KDPC SUBUNIT"/>
    <property type="match status" value="1"/>
</dbReference>
<evidence type="ECO:0000256" key="10">
    <source>
        <dbReference type="ARBA" id="ARBA00023136"/>
    </source>
</evidence>
<evidence type="ECO:0000256" key="5">
    <source>
        <dbReference type="ARBA" id="ARBA00022741"/>
    </source>
</evidence>
<dbReference type="PIRSF" id="PIRSF001296">
    <property type="entry name" value="K_ATPase_KdpC"/>
    <property type="match status" value="1"/>
</dbReference>
<dbReference type="HAMAP" id="MF_00276">
    <property type="entry name" value="KdpC"/>
    <property type="match status" value="1"/>
</dbReference>
<evidence type="ECO:0000313" key="13">
    <source>
        <dbReference type="Proteomes" id="UP000254764"/>
    </source>
</evidence>
<comment type="subcellular location">
    <subcellularLocation>
        <location evidence="11">Cell membrane</location>
        <topology evidence="11">Single-pass membrane protein</topology>
    </subcellularLocation>
</comment>
<dbReference type="RefSeq" id="WP_115670513.1">
    <property type="nucleotide sequence ID" value="NZ_UEYP01000005.1"/>
</dbReference>
<dbReference type="GO" id="GO:0005524">
    <property type="term" value="F:ATP binding"/>
    <property type="evidence" value="ECO:0007669"/>
    <property type="project" value="UniProtKB-UniRule"/>
</dbReference>
<dbReference type="Pfam" id="PF02669">
    <property type="entry name" value="KdpC"/>
    <property type="match status" value="1"/>
</dbReference>
<evidence type="ECO:0000256" key="11">
    <source>
        <dbReference type="HAMAP-Rule" id="MF_00276"/>
    </source>
</evidence>
<dbReference type="EMBL" id="UEYP01000005">
    <property type="protein sequence ID" value="SSC67979.1"/>
    <property type="molecule type" value="Genomic_DNA"/>
</dbReference>
<keyword evidence="4 11" id="KW-0812">Transmembrane</keyword>
<evidence type="ECO:0000256" key="4">
    <source>
        <dbReference type="ARBA" id="ARBA00022692"/>
    </source>
</evidence>
<keyword evidence="2 11" id="KW-1003">Cell membrane</keyword>
<dbReference type="AlphaFoldDB" id="A0A376AJK1"/>
<keyword evidence="9 11" id="KW-0406">Ion transport</keyword>
<reference evidence="13" key="1">
    <citation type="submission" date="2018-07" db="EMBL/GenBank/DDBJ databases">
        <authorList>
            <person name="Peiro R."/>
            <person name="Begona"/>
            <person name="Cbmso G."/>
            <person name="Lopez M."/>
            <person name="Gonzalez S."/>
        </authorList>
    </citation>
    <scope>NUCLEOTIDE SEQUENCE [LARGE SCALE GENOMIC DNA]</scope>
</reference>
<dbReference type="OrthoDB" id="9788285at2"/>
<evidence type="ECO:0000256" key="9">
    <source>
        <dbReference type="ARBA" id="ARBA00023065"/>
    </source>
</evidence>
<proteinExistence type="inferred from homology"/>
<evidence type="ECO:0000313" key="12">
    <source>
        <dbReference type="EMBL" id="SSC67979.1"/>
    </source>
</evidence>
<evidence type="ECO:0000256" key="3">
    <source>
        <dbReference type="ARBA" id="ARBA00022538"/>
    </source>
</evidence>
<dbReference type="NCBIfam" id="NF001454">
    <property type="entry name" value="PRK00315.1"/>
    <property type="match status" value="1"/>
</dbReference>
<gene>
    <name evidence="11" type="primary">kdpC</name>
    <name evidence="12" type="ORF">RHIZ70_3687</name>
</gene>
<evidence type="ECO:0000256" key="2">
    <source>
        <dbReference type="ARBA" id="ARBA00022475"/>
    </source>
</evidence>
<organism evidence="12 13">
    <name type="scientific">Ciceribacter selenitireducens ATCC BAA-1503</name>
    <dbReference type="NCBI Taxonomy" id="1336235"/>
    <lineage>
        <taxon>Bacteria</taxon>
        <taxon>Pseudomonadati</taxon>
        <taxon>Pseudomonadota</taxon>
        <taxon>Alphaproteobacteria</taxon>
        <taxon>Hyphomicrobiales</taxon>
        <taxon>Rhizobiaceae</taxon>
        <taxon>Ciceribacter</taxon>
    </lineage>
</organism>
<dbReference type="STRING" id="1336235.GCA_000518785_04071"/>
<comment type="subunit">
    <text evidence="11">The system is composed of three essential subunits: KdpA, KdpB and KdpC.</text>
</comment>
<accession>A0A376AJK1</accession>
<keyword evidence="3 11" id="KW-0633">Potassium transport</keyword>
<comment type="similarity">
    <text evidence="11">Belongs to the KdpC family.</text>
</comment>
<dbReference type="GO" id="GO:0008556">
    <property type="term" value="F:P-type potassium transmembrane transporter activity"/>
    <property type="evidence" value="ECO:0007669"/>
    <property type="project" value="InterPro"/>
</dbReference>
<name>A0A376AJK1_9HYPH</name>
<evidence type="ECO:0000256" key="8">
    <source>
        <dbReference type="ARBA" id="ARBA00022989"/>
    </source>
</evidence>
<evidence type="ECO:0000256" key="6">
    <source>
        <dbReference type="ARBA" id="ARBA00022840"/>
    </source>
</evidence>
<protein>
    <recommendedName>
        <fullName evidence="11">Potassium-transporting ATPase KdpC subunit</fullName>
    </recommendedName>
    <alternativeName>
        <fullName evidence="11">ATP phosphohydrolase [potassium-transporting] C chain</fullName>
    </alternativeName>
    <alternativeName>
        <fullName evidence="11">Potassium-binding and translocating subunit C</fullName>
    </alternativeName>
    <alternativeName>
        <fullName evidence="11">Potassium-translocating ATPase C chain</fullName>
    </alternativeName>
</protein>
<dbReference type="Proteomes" id="UP000254764">
    <property type="component" value="Unassembled WGS sequence"/>
</dbReference>
<keyword evidence="8 11" id="KW-1133">Transmembrane helix</keyword>
<keyword evidence="7 11" id="KW-0630">Potassium</keyword>
<sequence length="189" mass="19725">MIHHLRPAITLVVAMTALTGFAYPLAVTGIAQAVLPALANGSLIEKDGTVIGSALIGQNFTSDRYFWPRPSATGPDAYNANASSGSNLGTTSVKLRDRVAAEVERLKATGTTAALPADSVMTSGSGLDPHISPDFARAQIARVAKARGLSEAAVADLVEQGIENRDFGFVGEPRINVLKLNLTLDALKT</sequence>
<keyword evidence="5 11" id="KW-0547">Nucleotide-binding</keyword>
<keyword evidence="6 11" id="KW-0067">ATP-binding</keyword>